<evidence type="ECO:0000259" key="3">
    <source>
        <dbReference type="Pfam" id="PF25000"/>
    </source>
</evidence>
<evidence type="ECO:0000256" key="1">
    <source>
        <dbReference type="SAM" id="MobiDB-lite"/>
    </source>
</evidence>
<dbReference type="PANTHER" id="PTHR46082">
    <property type="entry name" value="ATP/GTP-BINDING PROTEIN-RELATED"/>
    <property type="match status" value="1"/>
</dbReference>
<dbReference type="AlphaFoldDB" id="A0A9W9K5D6"/>
<dbReference type="Pfam" id="PF00931">
    <property type="entry name" value="NB-ARC"/>
    <property type="match status" value="1"/>
</dbReference>
<evidence type="ECO:0000313" key="5">
    <source>
        <dbReference type="Proteomes" id="UP001149165"/>
    </source>
</evidence>
<protein>
    <recommendedName>
        <fullName evidence="6">NB-ARC domain-containing protein</fullName>
    </recommendedName>
</protein>
<dbReference type="InterPro" id="IPR056681">
    <property type="entry name" value="DUF7779"/>
</dbReference>
<dbReference type="SUPFAM" id="SSF52540">
    <property type="entry name" value="P-loop containing nucleoside triphosphate hydrolases"/>
    <property type="match status" value="1"/>
</dbReference>
<feature type="region of interest" description="Disordered" evidence="1">
    <location>
        <begin position="371"/>
        <end position="396"/>
    </location>
</feature>
<dbReference type="OrthoDB" id="5986190at2759"/>
<dbReference type="Pfam" id="PF13374">
    <property type="entry name" value="TPR_10"/>
    <property type="match status" value="5"/>
</dbReference>
<sequence>MGYLHDEGTPQSSGAPDLNEQVYVKLNMNSVSFDGTNTGVQVGSNHGVIYLPTMHLLDPLETPPEPPWTVPFSRDPDFVGREPLLDRIHEKASILGSRTAITGLGGVGKTQLAIEYSHRVRCQSADTWVLWIHASSMVRCEKSLRDLANRVKIPGRQDRDVNVFQLVGNWLQETSKWILILDNVDDDELLCKPPAANEQPPLRYLLQGSCGSIILTSRNKSVALDIAGHNIIEVHPMNETDAVGLLQKKLGATRESENMVQLARELECMPLAIVQAASFIMHNPRYSILQYIETFQKSDREAVRLLNREACLLYRDWEAKNSIILTWQISFDYIRKTRPSATNLLSFISFFDPQGIDEDILQAQHSHRLSKTSCPGQHQKGSSSEDNTDNESDSSSDACFEDNITMLTDFALISIGQNCKVFTMHRLIKLTVQLWLKNHQELERWNAEFIHTLRSKFPACQSQEWVDQAGNMEICQSLFPHVKSAMSQQPKSQESLQIWAALLLGGAWYAQKIGNYRLSREMAFISRISRLKLFGEMSDDTLDSTTMLAVAYGSEGQWHEAEKLEVEVLEICKAKLGERHPDTLISMVYLAKTYRNQGRWAEAEKLQVQALDTYKELGGEGPQMSNVMGDLACTYWEQGRLEEAEKLEIEVVEMRKTELGEDHPTTLGIMSNLAATFRYQGRWDEAEQLEVEVMRINKASLGEDHPATVASISNLAATIYSQGRYNEAKELGLSALDLYKTKLGVGHPNTLNSMSCLAATYRAQGQWKDAEILELEVMERSKIKLGDNHPDTILSIANLAATYCYQGQWDKAKRLQIQVMEMSIETLGNSHPNTLSSMSSLAATYRKQGCWEEAEKLALQVMEKDSLGKDHPRTLLNMANLGKIYWGQGRWEEAEQLQVYVMETSKAKLGADHPDTLTSMDDLACTYRKQRRLEEAEELQVQATEMSKKKLGPDHPDTLLSMVNLALIWECTNRHLEAMGLLKLCLSGRQRILGPDHPDTIFTYKTLLEWETG</sequence>
<gene>
    <name evidence="4" type="ORF">N7456_008653</name>
</gene>
<reference evidence="4" key="1">
    <citation type="submission" date="2022-11" db="EMBL/GenBank/DDBJ databases">
        <authorList>
            <person name="Petersen C."/>
        </authorList>
    </citation>
    <scope>NUCLEOTIDE SEQUENCE</scope>
    <source>
        <strain evidence="4">IBT 30069</strain>
    </source>
</reference>
<organism evidence="4 5">
    <name type="scientific">Penicillium angulare</name>
    <dbReference type="NCBI Taxonomy" id="116970"/>
    <lineage>
        <taxon>Eukaryota</taxon>
        <taxon>Fungi</taxon>
        <taxon>Dikarya</taxon>
        <taxon>Ascomycota</taxon>
        <taxon>Pezizomycotina</taxon>
        <taxon>Eurotiomycetes</taxon>
        <taxon>Eurotiomycetidae</taxon>
        <taxon>Eurotiales</taxon>
        <taxon>Aspergillaceae</taxon>
        <taxon>Penicillium</taxon>
    </lineage>
</organism>
<dbReference type="Pfam" id="PF25000">
    <property type="entry name" value="DUF7779"/>
    <property type="match status" value="1"/>
</dbReference>
<dbReference type="Proteomes" id="UP001149165">
    <property type="component" value="Unassembled WGS sequence"/>
</dbReference>
<dbReference type="SUPFAM" id="SSF48452">
    <property type="entry name" value="TPR-like"/>
    <property type="match status" value="3"/>
</dbReference>
<evidence type="ECO:0008006" key="6">
    <source>
        <dbReference type="Google" id="ProtNLM"/>
    </source>
</evidence>
<dbReference type="InterPro" id="IPR027417">
    <property type="entry name" value="P-loop_NTPase"/>
</dbReference>
<dbReference type="EMBL" id="JAPQKH010000006">
    <property type="protein sequence ID" value="KAJ5092792.1"/>
    <property type="molecule type" value="Genomic_DNA"/>
</dbReference>
<dbReference type="InterPro" id="IPR053137">
    <property type="entry name" value="NLR-like"/>
</dbReference>
<evidence type="ECO:0000313" key="4">
    <source>
        <dbReference type="EMBL" id="KAJ5092792.1"/>
    </source>
</evidence>
<name>A0A9W9K5D6_9EURO</name>
<evidence type="ECO:0000259" key="2">
    <source>
        <dbReference type="Pfam" id="PF00931"/>
    </source>
</evidence>
<proteinExistence type="predicted"/>
<feature type="domain" description="NB-ARC" evidence="2">
    <location>
        <begin position="99"/>
        <end position="252"/>
    </location>
</feature>
<feature type="compositionally biased region" description="Polar residues" evidence="1">
    <location>
        <begin position="371"/>
        <end position="381"/>
    </location>
</feature>
<dbReference type="InterPro" id="IPR002182">
    <property type="entry name" value="NB-ARC"/>
</dbReference>
<dbReference type="InterPro" id="IPR011990">
    <property type="entry name" value="TPR-like_helical_dom_sf"/>
</dbReference>
<dbReference type="Pfam" id="PF13424">
    <property type="entry name" value="TPR_12"/>
    <property type="match status" value="3"/>
</dbReference>
<dbReference type="PANTHER" id="PTHR46082:SF6">
    <property type="entry name" value="AAA+ ATPASE DOMAIN-CONTAINING PROTEIN-RELATED"/>
    <property type="match status" value="1"/>
</dbReference>
<reference evidence="4" key="2">
    <citation type="journal article" date="2023" name="IMA Fungus">
        <title>Comparative genomic study of the Penicillium genus elucidates a diverse pangenome and 15 lateral gene transfer events.</title>
        <authorList>
            <person name="Petersen C."/>
            <person name="Sorensen T."/>
            <person name="Nielsen M.R."/>
            <person name="Sondergaard T.E."/>
            <person name="Sorensen J.L."/>
            <person name="Fitzpatrick D.A."/>
            <person name="Frisvad J.C."/>
            <person name="Nielsen K.L."/>
        </authorList>
    </citation>
    <scope>NUCLEOTIDE SEQUENCE</scope>
    <source>
        <strain evidence="4">IBT 30069</strain>
    </source>
</reference>
<feature type="domain" description="DUF7779" evidence="3">
    <location>
        <begin position="335"/>
        <end position="436"/>
    </location>
</feature>
<dbReference type="Gene3D" id="1.25.40.10">
    <property type="entry name" value="Tetratricopeptide repeat domain"/>
    <property type="match status" value="3"/>
</dbReference>
<dbReference type="GO" id="GO:0043531">
    <property type="term" value="F:ADP binding"/>
    <property type="evidence" value="ECO:0007669"/>
    <property type="project" value="InterPro"/>
</dbReference>
<accession>A0A9W9K5D6</accession>
<dbReference type="Gene3D" id="3.40.50.300">
    <property type="entry name" value="P-loop containing nucleotide triphosphate hydrolases"/>
    <property type="match status" value="1"/>
</dbReference>
<keyword evidence="5" id="KW-1185">Reference proteome</keyword>
<comment type="caution">
    <text evidence="4">The sequence shown here is derived from an EMBL/GenBank/DDBJ whole genome shotgun (WGS) entry which is preliminary data.</text>
</comment>